<reference evidence="1 2" key="1">
    <citation type="submission" date="2007-04" db="EMBL/GenBank/DDBJ databases">
        <authorList>
            <person name="Fulton L."/>
            <person name="Clifton S."/>
            <person name="Fulton B."/>
            <person name="Xu J."/>
            <person name="Minx P."/>
            <person name="Pepin K.H."/>
            <person name="Johnson M."/>
            <person name="Thiruvilangam P."/>
            <person name="Bhonagiri V."/>
            <person name="Nash W.E."/>
            <person name="Mardis E.R."/>
            <person name="Wilson R.K."/>
        </authorList>
    </citation>
    <scope>NUCLEOTIDE SEQUENCE [LARGE SCALE GENOMIC DNA]</scope>
    <source>
        <strain evidence="1 2">ATCC 29149</strain>
    </source>
</reference>
<accession>A7B208</accession>
<evidence type="ECO:0000313" key="2">
    <source>
        <dbReference type="Proteomes" id="UP000004410"/>
    </source>
</evidence>
<dbReference type="PaxDb" id="411470-RUMGNA_01584"/>
<dbReference type="AlphaFoldDB" id="A7B208"/>
<dbReference type="EMBL" id="AAYG02000011">
    <property type="protein sequence ID" value="EDN78280.1"/>
    <property type="molecule type" value="Genomic_DNA"/>
</dbReference>
<comment type="caution">
    <text evidence="1">The sequence shown here is derived from an EMBL/GenBank/DDBJ whole genome shotgun (WGS) entry which is preliminary data.</text>
</comment>
<protein>
    <submittedName>
        <fullName evidence="1">Uncharacterized protein</fullName>
    </submittedName>
</protein>
<sequence>MFSVKVKNPLTTLLFYMIIVADFTRGAYQNEATYFI</sequence>
<name>A7B208_MEDG7</name>
<evidence type="ECO:0000313" key="1">
    <source>
        <dbReference type="EMBL" id="EDN78280.1"/>
    </source>
</evidence>
<gene>
    <name evidence="1" type="ORF">RUMGNA_01584</name>
</gene>
<dbReference type="Proteomes" id="UP000004410">
    <property type="component" value="Unassembled WGS sequence"/>
</dbReference>
<organism evidence="1 2">
    <name type="scientific">Mediterraneibacter gnavus (strain ATCC 29149 / DSM 114966 / JCM 6515 / VPI C7-9)</name>
    <name type="common">Ruminococcus gnavus</name>
    <dbReference type="NCBI Taxonomy" id="411470"/>
    <lineage>
        <taxon>Bacteria</taxon>
        <taxon>Bacillati</taxon>
        <taxon>Bacillota</taxon>
        <taxon>Clostridia</taxon>
        <taxon>Lachnospirales</taxon>
        <taxon>Lachnospiraceae</taxon>
        <taxon>Mediterraneibacter</taxon>
    </lineage>
</organism>
<proteinExistence type="predicted"/>
<reference evidence="1 2" key="2">
    <citation type="submission" date="2007-06" db="EMBL/GenBank/DDBJ databases">
        <title>Draft genome sequence of Ruminococcus gnavus (ATCC 29149).</title>
        <authorList>
            <person name="Sudarsanam P."/>
            <person name="Ley R."/>
            <person name="Guruge J."/>
            <person name="Turnbaugh P.J."/>
            <person name="Mahowald M."/>
            <person name="Liep D."/>
            <person name="Gordon J."/>
        </authorList>
    </citation>
    <scope>NUCLEOTIDE SEQUENCE [LARGE SCALE GENOMIC DNA]</scope>
    <source>
        <strain evidence="1 2">ATCC 29149</strain>
    </source>
</reference>